<dbReference type="PANTHER" id="PTHR35851:SF1">
    <property type="entry name" value="CELL DIVISION PROTEIN FTSQ"/>
    <property type="match status" value="1"/>
</dbReference>
<dbReference type="RefSeq" id="WP_243067874.1">
    <property type="nucleotide sequence ID" value="NZ_JAIVFK010000024.1"/>
</dbReference>
<evidence type="ECO:0000256" key="5">
    <source>
        <dbReference type="ARBA" id="ARBA00022692"/>
    </source>
</evidence>
<sequence length="329" mass="35294">MDGGRRLLRSVDGLDPALASPRAAVAGAAAGPFHGFSFFHPRSPGRAGFPARRRPRVRHDAGALTAILRLPGLGSALAVAFLVGAGLLGVMENGQYAAFVQEYGAPRDIVARAIGFGIDSVTIAGQVEVTDKEILAIAGVNAKQSLLFIDANEMRNRLLALPLIKDASVRKYFPDRLVIDVTERRPYGLWQKDGAVSIVARDGARIDTLNNPKFETLPFVVGDGANERIGEYVALLDAAGAMRSKIRAGVLVSQRRWNLKMKSGVDVLLPEVNPKEAVATLAQLEREYGVLEKAVVTLDLRVPGKLYIRLTEEAAAAREAAHTHGKGAH</sequence>
<keyword evidence="6 9" id="KW-1133">Transmembrane helix</keyword>
<dbReference type="PROSITE" id="PS51779">
    <property type="entry name" value="POTRA"/>
    <property type="match status" value="1"/>
</dbReference>
<keyword evidence="4 9" id="KW-0132">Cell division</keyword>
<evidence type="ECO:0000256" key="4">
    <source>
        <dbReference type="ARBA" id="ARBA00022618"/>
    </source>
</evidence>
<evidence type="ECO:0000256" key="1">
    <source>
        <dbReference type="ARBA" id="ARBA00004370"/>
    </source>
</evidence>
<evidence type="ECO:0000256" key="8">
    <source>
        <dbReference type="ARBA" id="ARBA00023306"/>
    </source>
</evidence>
<evidence type="ECO:0000256" key="6">
    <source>
        <dbReference type="ARBA" id="ARBA00022989"/>
    </source>
</evidence>
<reference evidence="11" key="1">
    <citation type="journal article" date="2022" name="ISME J.">
        <title>Identification of active gaseous-alkane degraders at natural gas seeps.</title>
        <authorList>
            <person name="Farhan Ul Haque M."/>
            <person name="Hernandez M."/>
            <person name="Crombie A.T."/>
            <person name="Murrell J.C."/>
        </authorList>
    </citation>
    <scope>NUCLEOTIDE SEQUENCE</scope>
    <source>
        <strain evidence="11">PC2</strain>
    </source>
</reference>
<feature type="transmembrane region" description="Helical" evidence="9">
    <location>
        <begin position="62"/>
        <end position="91"/>
    </location>
</feature>
<dbReference type="InterPro" id="IPR013685">
    <property type="entry name" value="POTRA_FtsQ_type"/>
</dbReference>
<organism evidence="11 12">
    <name type="scientific">Candidatus Rhodoblastus alkanivorans</name>
    <dbReference type="NCBI Taxonomy" id="2954117"/>
    <lineage>
        <taxon>Bacteria</taxon>
        <taxon>Pseudomonadati</taxon>
        <taxon>Pseudomonadota</taxon>
        <taxon>Alphaproteobacteria</taxon>
        <taxon>Hyphomicrobiales</taxon>
        <taxon>Rhodoblastaceae</taxon>
        <taxon>Rhodoblastus</taxon>
    </lineage>
</organism>
<comment type="subcellular location">
    <subcellularLocation>
        <location evidence="9">Cell inner membrane</location>
        <topology evidence="9">Single-pass type II membrane protein</topology>
    </subcellularLocation>
    <subcellularLocation>
        <location evidence="1">Membrane</location>
    </subcellularLocation>
    <text evidence="9">Localizes to the division septum.</text>
</comment>
<dbReference type="EMBL" id="JAIVFP010000001">
    <property type="protein sequence ID" value="MCI4683957.1"/>
    <property type="molecule type" value="Genomic_DNA"/>
</dbReference>
<name>A0ABS9Z9T7_9HYPH</name>
<evidence type="ECO:0000259" key="10">
    <source>
        <dbReference type="PROSITE" id="PS51779"/>
    </source>
</evidence>
<dbReference type="HAMAP" id="MF_00911">
    <property type="entry name" value="FtsQ_subfam"/>
    <property type="match status" value="1"/>
</dbReference>
<evidence type="ECO:0000256" key="2">
    <source>
        <dbReference type="ARBA" id="ARBA00022475"/>
    </source>
</evidence>
<dbReference type="PANTHER" id="PTHR35851">
    <property type="entry name" value="CELL DIVISION PROTEIN FTSQ"/>
    <property type="match status" value="1"/>
</dbReference>
<dbReference type="Gene3D" id="3.10.20.310">
    <property type="entry name" value="membrane protein fhac"/>
    <property type="match status" value="1"/>
</dbReference>
<protein>
    <recommendedName>
        <fullName evidence="9">Cell division protein FtsQ</fullName>
    </recommendedName>
</protein>
<keyword evidence="2 9" id="KW-1003">Cell membrane</keyword>
<proteinExistence type="inferred from homology"/>
<dbReference type="InterPro" id="IPR034746">
    <property type="entry name" value="POTRA"/>
</dbReference>
<comment type="similarity">
    <text evidence="9">Belongs to the FtsQ/DivIB family. FtsQ subfamily.</text>
</comment>
<gene>
    <name evidence="9" type="primary">ftsQ</name>
    <name evidence="11" type="ORF">K2U94_14520</name>
</gene>
<dbReference type="Pfam" id="PF03799">
    <property type="entry name" value="FtsQ_DivIB_C"/>
    <property type="match status" value="1"/>
</dbReference>
<comment type="caution">
    <text evidence="11">The sequence shown here is derived from an EMBL/GenBank/DDBJ whole genome shotgun (WGS) entry which is preliminary data.</text>
</comment>
<keyword evidence="5 9" id="KW-0812">Transmembrane</keyword>
<feature type="domain" description="POTRA" evidence="10">
    <location>
        <begin position="116"/>
        <end position="184"/>
    </location>
</feature>
<evidence type="ECO:0000313" key="12">
    <source>
        <dbReference type="Proteomes" id="UP001139104"/>
    </source>
</evidence>
<evidence type="ECO:0000256" key="9">
    <source>
        <dbReference type="HAMAP-Rule" id="MF_00911"/>
    </source>
</evidence>
<keyword evidence="8 9" id="KW-0131">Cell cycle</keyword>
<dbReference type="InterPro" id="IPR005548">
    <property type="entry name" value="Cell_div_FtsQ/DivIB_C"/>
</dbReference>
<dbReference type="Pfam" id="PF08478">
    <property type="entry name" value="POTRA_1"/>
    <property type="match status" value="1"/>
</dbReference>
<evidence type="ECO:0000256" key="3">
    <source>
        <dbReference type="ARBA" id="ARBA00022519"/>
    </source>
</evidence>
<dbReference type="Proteomes" id="UP001139104">
    <property type="component" value="Unassembled WGS sequence"/>
</dbReference>
<comment type="function">
    <text evidence="9">Essential cell division protein.</text>
</comment>
<evidence type="ECO:0000256" key="7">
    <source>
        <dbReference type="ARBA" id="ARBA00023136"/>
    </source>
</evidence>
<keyword evidence="7 9" id="KW-0472">Membrane</keyword>
<accession>A0ABS9Z9T7</accession>
<keyword evidence="12" id="KW-1185">Reference proteome</keyword>
<dbReference type="InterPro" id="IPR026579">
    <property type="entry name" value="FtsQ"/>
</dbReference>
<evidence type="ECO:0000313" key="11">
    <source>
        <dbReference type="EMBL" id="MCI4683957.1"/>
    </source>
</evidence>
<keyword evidence="3 9" id="KW-0997">Cell inner membrane</keyword>